<evidence type="ECO:0000256" key="3">
    <source>
        <dbReference type="ARBA" id="ARBA00023027"/>
    </source>
</evidence>
<dbReference type="PANTHER" id="PTHR30004">
    <property type="entry name" value="4-HYDROXYTHREONINE-4-PHOSPHATE DEHYDROGENASE"/>
    <property type="match status" value="1"/>
</dbReference>
<dbReference type="GO" id="GO:0046872">
    <property type="term" value="F:metal ion binding"/>
    <property type="evidence" value="ECO:0007669"/>
    <property type="project" value="UniProtKB-KW"/>
</dbReference>
<evidence type="ECO:0000256" key="1">
    <source>
        <dbReference type="ARBA" id="ARBA00022723"/>
    </source>
</evidence>
<evidence type="ECO:0000256" key="2">
    <source>
        <dbReference type="ARBA" id="ARBA00023002"/>
    </source>
</evidence>
<protein>
    <submittedName>
        <fullName evidence="4">4-hydroxythreonine-4-phosphate dehydrogenase</fullName>
        <ecNumber evidence="4">1.1.1.262</ecNumber>
    </submittedName>
</protein>
<dbReference type="PANTHER" id="PTHR30004:SF6">
    <property type="entry name" value="D-THREONATE 4-PHOSPHATE DEHYDROGENASE"/>
    <property type="match status" value="1"/>
</dbReference>
<accession>A0A094WBR0</accession>
<dbReference type="NCBIfam" id="TIGR00557">
    <property type="entry name" value="pdxA"/>
    <property type="match status" value="1"/>
</dbReference>
<reference evidence="4 5" key="1">
    <citation type="submission" date="2014-06" db="EMBL/GenBank/DDBJ databases">
        <title>Draft genome sequence of iron oxidizing acidophile Leptospirillum ferriphilum DSM14647.</title>
        <authorList>
            <person name="Cardenas J.P."/>
            <person name="Lazcano M."/>
            <person name="Ossandon F.J."/>
            <person name="Corbett M."/>
            <person name="Holmes D.S."/>
            <person name="Watkin E."/>
        </authorList>
    </citation>
    <scope>NUCLEOTIDE SEQUENCE [LARGE SCALE GENOMIC DNA]</scope>
    <source>
        <strain evidence="4 5">DSM 14647</strain>
    </source>
</reference>
<dbReference type="Gene3D" id="3.40.718.10">
    <property type="entry name" value="Isopropylmalate Dehydrogenase"/>
    <property type="match status" value="1"/>
</dbReference>
<keyword evidence="1" id="KW-0479">Metal-binding</keyword>
<dbReference type="RefSeq" id="WP_052157937.1">
    <property type="nucleotide sequence ID" value="NZ_JBPKCJ010000003.1"/>
</dbReference>
<keyword evidence="3" id="KW-0520">NAD</keyword>
<dbReference type="Pfam" id="PF04166">
    <property type="entry name" value="PdxA"/>
    <property type="match status" value="1"/>
</dbReference>
<dbReference type="Proteomes" id="UP000029452">
    <property type="component" value="Unassembled WGS sequence"/>
</dbReference>
<dbReference type="EMBL" id="JPGK01000008">
    <property type="protein sequence ID" value="KGA93087.1"/>
    <property type="molecule type" value="Genomic_DNA"/>
</dbReference>
<evidence type="ECO:0000313" key="5">
    <source>
        <dbReference type="Proteomes" id="UP000029452"/>
    </source>
</evidence>
<gene>
    <name evidence="4" type="ORF">LptCag_1782</name>
</gene>
<dbReference type="SUPFAM" id="SSF53659">
    <property type="entry name" value="Isocitrate/Isopropylmalate dehydrogenase-like"/>
    <property type="match status" value="1"/>
</dbReference>
<dbReference type="AlphaFoldDB" id="A0A094WBR0"/>
<comment type="caution">
    <text evidence="4">The sequence shown here is derived from an EMBL/GenBank/DDBJ whole genome shotgun (WGS) entry which is preliminary data.</text>
</comment>
<organism evidence="4 5">
    <name type="scientific">Leptospirillum ferriphilum</name>
    <dbReference type="NCBI Taxonomy" id="178606"/>
    <lineage>
        <taxon>Bacteria</taxon>
        <taxon>Pseudomonadati</taxon>
        <taxon>Nitrospirota</taxon>
        <taxon>Nitrospiria</taxon>
        <taxon>Nitrospirales</taxon>
        <taxon>Nitrospiraceae</taxon>
        <taxon>Leptospirillum</taxon>
    </lineage>
</organism>
<dbReference type="OrthoDB" id="9801783at2"/>
<evidence type="ECO:0000313" key="4">
    <source>
        <dbReference type="EMBL" id="KGA93087.1"/>
    </source>
</evidence>
<dbReference type="GO" id="GO:0051287">
    <property type="term" value="F:NAD binding"/>
    <property type="evidence" value="ECO:0007669"/>
    <property type="project" value="InterPro"/>
</dbReference>
<dbReference type="GO" id="GO:0050570">
    <property type="term" value="F:4-hydroxythreonine-4-phosphate dehydrogenase activity"/>
    <property type="evidence" value="ECO:0007669"/>
    <property type="project" value="UniProtKB-EC"/>
</dbReference>
<sequence length="344" mass="36903">MASPSERHTDSLAPLAITMGDPAGIGPEIIVKGWLENEIRDLPRIVIGDPDLIAEVARKYSPELLVQQIDSPEHAPRDPGILGVLLPEHEDILEPVSPGTSQVMAGRWAYYCVRTGVELAMAGRVAGIVTAPLNKKVLHAAGFNYPGHTELIAHLTNTPRYGMMLVGGPLKVILVTTHIPFREIAGKITKERVLETIQLAREAMDMLKIASPKIAVAALNPHAGEASLFGDEEKTCIFPAILEARAEGIEVEGPLPADTLYAKAAQGRFDIVVSQYHDQGLIPLKMLSFGQGINVTVGIPIIRTSVDHGTAYDIVGKGIAQPGSLIKAIRLAGQLTEGRMVTRA</sequence>
<dbReference type="InterPro" id="IPR005255">
    <property type="entry name" value="PdxA_fam"/>
</dbReference>
<dbReference type="PATRIC" id="fig|178606.4.peg.2035"/>
<name>A0A094WBR0_9BACT</name>
<proteinExistence type="predicted"/>
<dbReference type="EC" id="1.1.1.262" evidence="4"/>
<keyword evidence="2 4" id="KW-0560">Oxidoreductase</keyword>